<dbReference type="EMBL" id="JANPWB010000016">
    <property type="protein sequence ID" value="KAJ1084638.1"/>
    <property type="molecule type" value="Genomic_DNA"/>
</dbReference>
<accession>A0AAV7L0F1</accession>
<evidence type="ECO:0000256" key="1">
    <source>
        <dbReference type="SAM" id="MobiDB-lite"/>
    </source>
</evidence>
<gene>
    <name evidence="2" type="ORF">NDU88_004784</name>
</gene>
<reference evidence="2" key="1">
    <citation type="journal article" date="2022" name="bioRxiv">
        <title>Sequencing and chromosome-scale assembly of the giantPleurodeles waltlgenome.</title>
        <authorList>
            <person name="Brown T."/>
            <person name="Elewa A."/>
            <person name="Iarovenko S."/>
            <person name="Subramanian E."/>
            <person name="Araus A.J."/>
            <person name="Petzold A."/>
            <person name="Susuki M."/>
            <person name="Suzuki K.-i.T."/>
            <person name="Hayashi T."/>
            <person name="Toyoda A."/>
            <person name="Oliveira C."/>
            <person name="Osipova E."/>
            <person name="Leigh N.D."/>
            <person name="Simon A."/>
            <person name="Yun M.H."/>
        </authorList>
    </citation>
    <scope>NUCLEOTIDE SEQUENCE</scope>
    <source>
        <strain evidence="2">20211129_DDA</strain>
        <tissue evidence="2">Liver</tissue>
    </source>
</reference>
<protein>
    <submittedName>
        <fullName evidence="2">Uncharacterized protein</fullName>
    </submittedName>
</protein>
<proteinExistence type="predicted"/>
<name>A0AAV7L0F1_PLEWA</name>
<evidence type="ECO:0000313" key="3">
    <source>
        <dbReference type="Proteomes" id="UP001066276"/>
    </source>
</evidence>
<feature type="region of interest" description="Disordered" evidence="1">
    <location>
        <begin position="1"/>
        <end position="23"/>
    </location>
</feature>
<dbReference type="AlphaFoldDB" id="A0AAV7L0F1"/>
<sequence>MKSCVRSRPDDVKVKSSWNSENAEKIPDGPALTSYVPRFNQEPALCRAPVDGMAVFCINEMCTELSGDTGASDIAPMFIDA</sequence>
<keyword evidence="3" id="KW-1185">Reference proteome</keyword>
<dbReference type="Proteomes" id="UP001066276">
    <property type="component" value="Chromosome 12"/>
</dbReference>
<comment type="caution">
    <text evidence="2">The sequence shown here is derived from an EMBL/GenBank/DDBJ whole genome shotgun (WGS) entry which is preliminary data.</text>
</comment>
<organism evidence="2 3">
    <name type="scientific">Pleurodeles waltl</name>
    <name type="common">Iberian ribbed newt</name>
    <dbReference type="NCBI Taxonomy" id="8319"/>
    <lineage>
        <taxon>Eukaryota</taxon>
        <taxon>Metazoa</taxon>
        <taxon>Chordata</taxon>
        <taxon>Craniata</taxon>
        <taxon>Vertebrata</taxon>
        <taxon>Euteleostomi</taxon>
        <taxon>Amphibia</taxon>
        <taxon>Batrachia</taxon>
        <taxon>Caudata</taxon>
        <taxon>Salamandroidea</taxon>
        <taxon>Salamandridae</taxon>
        <taxon>Pleurodelinae</taxon>
        <taxon>Pleurodeles</taxon>
    </lineage>
</organism>
<evidence type="ECO:0000313" key="2">
    <source>
        <dbReference type="EMBL" id="KAJ1084638.1"/>
    </source>
</evidence>